<keyword evidence="4" id="KW-1185">Reference proteome</keyword>
<evidence type="ECO:0000259" key="2">
    <source>
        <dbReference type="Pfam" id="PF19778"/>
    </source>
</evidence>
<dbReference type="NCBIfam" id="NF012027">
    <property type="entry name" value="PRK15483.1"/>
    <property type="match status" value="1"/>
</dbReference>
<dbReference type="InterPro" id="IPR027417">
    <property type="entry name" value="P-loop_NTPase"/>
</dbReference>
<dbReference type="RefSeq" id="WP_092850546.1">
    <property type="nucleotide sequence ID" value="NZ_FOMI01000003.1"/>
</dbReference>
<dbReference type="GO" id="GO:0005524">
    <property type="term" value="F:ATP binding"/>
    <property type="evidence" value="ECO:0007669"/>
    <property type="project" value="InterPro"/>
</dbReference>
<dbReference type="SUPFAM" id="SSF52540">
    <property type="entry name" value="P-loop containing nucleoside triphosphate hydrolases"/>
    <property type="match status" value="1"/>
</dbReference>
<dbReference type="EMBL" id="FOMI01000003">
    <property type="protein sequence ID" value="SFD06184.1"/>
    <property type="molecule type" value="Genomic_DNA"/>
</dbReference>
<organism evidence="3 4">
    <name type="scientific">Algibacter pectinivorans</name>
    <dbReference type="NCBI Taxonomy" id="870482"/>
    <lineage>
        <taxon>Bacteria</taxon>
        <taxon>Pseudomonadati</taxon>
        <taxon>Bacteroidota</taxon>
        <taxon>Flavobacteriia</taxon>
        <taxon>Flavobacteriales</taxon>
        <taxon>Flavobacteriaceae</taxon>
        <taxon>Algibacter</taxon>
    </lineage>
</organism>
<sequence length="977" mass="112918">MKGFNFEKNLQHQTQAVKSTVSVFDNLEVENPKGIDKQFLNPVIDIYSGVSTSYAKNIRILQEENGVKETIKRNSNIIDIMMETGTGKTYTYTKTIFELNKNYGLFKFIVIVPTLSIKAGTIDFLKSDSSRAHFKEQYGKTIKLHIVESKKGSKNKKSFMPPAVNSFVNAGVYEKNSIQVMIINAGMINSETMQKSFDKGIFDKYTIPFKAISAVNPFLIIDEPHKFGTGKTTFENILKMNPQFILRYGATFPEKEIKVKDELGKLKKKKVKDYHNLIYTLTAVDSFNRNLVKGVIGHITEFESGKNAIVKLNNTDGKEAYFELLEDKSKKTFKLAKKESLQRVHSAMEDLYIESLNKSKVVLSNGIELSKGDKLNPYSYAEKLQEIMIQKAIKSHFENEKQLLTRPVKIKPITLFFIDNIEEYRNEDGYLKTTIEGLIKVEVETLLKTEKNTFYKAYLEKTLEDISLTHAGYFSKDNSEKDEAIEKEINEILHDKQAMLDLDNPRRFIFSKWTLREGWDNPNVFQICKLRSSGSDISKLQEVGRGLRLPVNEYGNRVKDEQFYLNYFVDFTESDFVDKLVNEINEKSGAISIEDIPEKLSDDIVKKICELYETTEDNLFEILDDNNVVTRSNKFKEGGFDFIKHNYPKIFEGVGSNKVRKSTDKKKQVSIRTEKYTELKELWEKLNEKVILEYKFEKEDKFKSLFINFLNEQNSNFTIEGIKERTAQIEITDNIAGVKEEQEIYGNEITPISTMKYSSFLKELAKTLNINIKTLNSSFIDSNVDINKFLNIATVRIIKQKFENYLMFNAIDKFGIEYQKVSNEIHPTKFTDEKGNVLKEISASDVGVMYSDKKVADEYLLDELFYDSELEKQNIETNLSEVVVFSKIPKNSIKIPVAGGKSYSPDFAYVLNYEDKSKKLYFVVETKGKDEEKLDKEERQKIKHAEKFFGDTIKIKFRKQFSNKKIENLIREIIVEK</sequence>
<evidence type="ECO:0000259" key="1">
    <source>
        <dbReference type="Pfam" id="PF04851"/>
    </source>
</evidence>
<dbReference type="InterPro" id="IPR006935">
    <property type="entry name" value="Helicase/UvrB_N"/>
</dbReference>
<dbReference type="Gene3D" id="3.40.50.300">
    <property type="entry name" value="P-loop containing nucleotide triphosphate hydrolases"/>
    <property type="match status" value="1"/>
</dbReference>
<proteinExistence type="predicted"/>
<name>A0A1I1P8E5_9FLAO</name>
<dbReference type="OrthoDB" id="9804145at2"/>
<reference evidence="4" key="1">
    <citation type="submission" date="2016-10" db="EMBL/GenBank/DDBJ databases">
        <authorList>
            <person name="Varghese N."/>
            <person name="Submissions S."/>
        </authorList>
    </citation>
    <scope>NUCLEOTIDE SEQUENCE [LARGE SCALE GENOMIC DNA]</scope>
    <source>
        <strain evidence="4">DSM 25730</strain>
    </source>
</reference>
<dbReference type="AlphaFoldDB" id="A0A1I1P8E5"/>
<protein>
    <submittedName>
        <fullName evidence="3">Type III restriction enzyme</fullName>
    </submittedName>
</protein>
<dbReference type="GO" id="GO:0015668">
    <property type="term" value="F:type III site-specific deoxyribonuclease activity"/>
    <property type="evidence" value="ECO:0007669"/>
    <property type="project" value="InterPro"/>
</dbReference>
<dbReference type="InterPro" id="IPR045572">
    <property type="entry name" value="RE_endonuc_C"/>
</dbReference>
<gene>
    <name evidence="3" type="ORF">SAMN04487987_103289</name>
</gene>
<feature type="domain" description="Type III restriction enzyme C-terminal endonuclease" evidence="2">
    <location>
        <begin position="859"/>
        <end position="962"/>
    </location>
</feature>
<dbReference type="Proteomes" id="UP000199439">
    <property type="component" value="Unassembled WGS sequence"/>
</dbReference>
<dbReference type="STRING" id="870482.SAMN04487987_103289"/>
<accession>A0A1I1P8E5</accession>
<dbReference type="Pfam" id="PF04851">
    <property type="entry name" value="ResIII"/>
    <property type="match status" value="1"/>
</dbReference>
<feature type="domain" description="Helicase/UvrB N-terminal" evidence="1">
    <location>
        <begin position="67"/>
        <end position="253"/>
    </location>
</feature>
<evidence type="ECO:0000313" key="3">
    <source>
        <dbReference type="EMBL" id="SFD06184.1"/>
    </source>
</evidence>
<dbReference type="Pfam" id="PF19778">
    <property type="entry name" value="RE_endonuc"/>
    <property type="match status" value="1"/>
</dbReference>
<evidence type="ECO:0000313" key="4">
    <source>
        <dbReference type="Proteomes" id="UP000199439"/>
    </source>
</evidence>
<dbReference type="GO" id="GO:0003677">
    <property type="term" value="F:DNA binding"/>
    <property type="evidence" value="ECO:0007669"/>
    <property type="project" value="InterPro"/>
</dbReference>